<dbReference type="GO" id="GO:0005524">
    <property type="term" value="F:ATP binding"/>
    <property type="evidence" value="ECO:0007669"/>
    <property type="project" value="UniProtKB-KW"/>
</dbReference>
<dbReference type="Gene3D" id="3.50.7.10">
    <property type="entry name" value="GroEL"/>
    <property type="match status" value="1"/>
</dbReference>
<evidence type="ECO:0000256" key="5">
    <source>
        <dbReference type="ARBA" id="ARBA00022741"/>
    </source>
</evidence>
<evidence type="ECO:0000256" key="2">
    <source>
        <dbReference type="ARBA" id="ARBA00008020"/>
    </source>
</evidence>
<dbReference type="FunFam" id="3.50.7.10:FF:000005">
    <property type="entry name" value="T-complex protein 1 subunit gamma"/>
    <property type="match status" value="1"/>
</dbReference>
<dbReference type="InterPro" id="IPR012719">
    <property type="entry name" value="Chap_CCT_gamma"/>
</dbReference>
<dbReference type="FunFam" id="1.10.560.10:FF:000085">
    <property type="entry name" value="T-complex protein 1 subunit gamma"/>
    <property type="match status" value="1"/>
</dbReference>
<keyword evidence="7 9" id="KW-0143">Chaperone</keyword>
<dbReference type="VEuPathDB" id="AmoebaDB:DICPUDRAFT_51646"/>
<dbReference type="SUPFAM" id="SSF48592">
    <property type="entry name" value="GroEL equatorial domain-like"/>
    <property type="match status" value="1"/>
</dbReference>
<dbReference type="InterPro" id="IPR002423">
    <property type="entry name" value="Cpn60/GroEL/TCP-1"/>
</dbReference>
<evidence type="ECO:0000256" key="9">
    <source>
        <dbReference type="RuleBase" id="RU004187"/>
    </source>
</evidence>
<evidence type="ECO:0000256" key="6">
    <source>
        <dbReference type="ARBA" id="ARBA00022840"/>
    </source>
</evidence>
<name>F1A4S3_DICPU</name>
<dbReference type="OrthoDB" id="10248520at2759"/>
<dbReference type="GO" id="GO:0140662">
    <property type="term" value="F:ATP-dependent protein folding chaperone"/>
    <property type="evidence" value="ECO:0007669"/>
    <property type="project" value="InterPro"/>
</dbReference>
<dbReference type="InterPro" id="IPR053374">
    <property type="entry name" value="TCP-1_chaperonin"/>
</dbReference>
<dbReference type="STRING" id="5786.F1A4S3"/>
<keyword evidence="12" id="KW-1185">Reference proteome</keyword>
<comment type="similarity">
    <text evidence="2 9">Belongs to the TCP-1 chaperonin family.</text>
</comment>
<dbReference type="NCBIfam" id="NF041082">
    <property type="entry name" value="thermosome_alpha"/>
    <property type="match status" value="1"/>
</dbReference>
<dbReference type="CDD" id="cd03337">
    <property type="entry name" value="TCP1_gamma"/>
    <property type="match status" value="1"/>
</dbReference>
<keyword evidence="5 9" id="KW-0547">Nucleotide-binding</keyword>
<keyword evidence="4" id="KW-0963">Cytoplasm</keyword>
<accession>F1A4S3</accession>
<dbReference type="NCBIfam" id="TIGR02344">
    <property type="entry name" value="chap_CCT_gamma"/>
    <property type="match status" value="1"/>
</dbReference>
<dbReference type="RefSeq" id="XP_003294666.1">
    <property type="nucleotide sequence ID" value="XM_003294618.1"/>
</dbReference>
<dbReference type="EMBL" id="GL871540">
    <property type="protein sequence ID" value="EGC28804.1"/>
    <property type="molecule type" value="Genomic_DNA"/>
</dbReference>
<dbReference type="GO" id="GO:0016887">
    <property type="term" value="F:ATP hydrolysis activity"/>
    <property type="evidence" value="ECO:0007669"/>
    <property type="project" value="InterPro"/>
</dbReference>
<keyword evidence="6 9" id="KW-0067">ATP-binding</keyword>
<evidence type="ECO:0000256" key="10">
    <source>
        <dbReference type="RuleBase" id="RU004191"/>
    </source>
</evidence>
<dbReference type="AlphaFoldDB" id="F1A4S3"/>
<dbReference type="InterPro" id="IPR002194">
    <property type="entry name" value="Chaperonin_TCP-1_CS"/>
</dbReference>
<dbReference type="eggNOG" id="KOG0364">
    <property type="taxonomic scope" value="Eukaryota"/>
</dbReference>
<dbReference type="FunCoup" id="F1A4S3">
    <property type="interactions" value="1186"/>
</dbReference>
<dbReference type="InterPro" id="IPR054827">
    <property type="entry name" value="thermosome_alpha"/>
</dbReference>
<evidence type="ECO:0000256" key="4">
    <source>
        <dbReference type="ARBA" id="ARBA00022490"/>
    </source>
</evidence>
<protein>
    <recommendedName>
        <fullName evidence="3 10">T-complex protein 1 subunit gamma</fullName>
    </recommendedName>
</protein>
<evidence type="ECO:0000313" key="12">
    <source>
        <dbReference type="Proteomes" id="UP000001064"/>
    </source>
</evidence>
<dbReference type="PROSITE" id="PS00995">
    <property type="entry name" value="TCP1_3"/>
    <property type="match status" value="1"/>
</dbReference>
<dbReference type="SUPFAM" id="SSF54849">
    <property type="entry name" value="GroEL-intermediate domain like"/>
    <property type="match status" value="1"/>
</dbReference>
<dbReference type="OMA" id="CGGSTIR"/>
<dbReference type="PANTHER" id="PTHR11353">
    <property type="entry name" value="CHAPERONIN"/>
    <property type="match status" value="1"/>
</dbReference>
<dbReference type="PRINTS" id="PR00304">
    <property type="entry name" value="TCOMPLEXTCP1"/>
</dbReference>
<dbReference type="GO" id="GO:0006457">
    <property type="term" value="P:protein folding"/>
    <property type="evidence" value="ECO:0000318"/>
    <property type="project" value="GO_Central"/>
</dbReference>
<dbReference type="GO" id="GO:0051082">
    <property type="term" value="F:unfolded protein binding"/>
    <property type="evidence" value="ECO:0000318"/>
    <property type="project" value="GO_Central"/>
</dbReference>
<dbReference type="PROSITE" id="PS00750">
    <property type="entry name" value="TCP1_1"/>
    <property type="match status" value="1"/>
</dbReference>
<dbReference type="NCBIfam" id="NF041083">
    <property type="entry name" value="thermosome_beta"/>
    <property type="match status" value="1"/>
</dbReference>
<dbReference type="InterPro" id="IPR027413">
    <property type="entry name" value="GROEL-like_equatorial_sf"/>
</dbReference>
<comment type="subcellular location">
    <subcellularLocation>
        <location evidence="1">Cytoplasm</location>
    </subcellularLocation>
</comment>
<dbReference type="InParanoid" id="F1A4S3"/>
<dbReference type="InterPro" id="IPR027410">
    <property type="entry name" value="TCP-1-like_intermed_sf"/>
</dbReference>
<gene>
    <name evidence="11" type="ORF">DICPUDRAFT_51646</name>
</gene>
<dbReference type="Gene3D" id="1.10.560.10">
    <property type="entry name" value="GroEL-like equatorial domain"/>
    <property type="match status" value="1"/>
</dbReference>
<dbReference type="GO" id="GO:0005832">
    <property type="term" value="C:chaperonin-containing T-complex"/>
    <property type="evidence" value="ECO:0000318"/>
    <property type="project" value="GO_Central"/>
</dbReference>
<dbReference type="InterPro" id="IPR017998">
    <property type="entry name" value="Chaperone_TCP-1"/>
</dbReference>
<dbReference type="SUPFAM" id="SSF52029">
    <property type="entry name" value="GroEL apical domain-like"/>
    <property type="match status" value="1"/>
</dbReference>
<reference evidence="12" key="1">
    <citation type="journal article" date="2011" name="Genome Biol.">
        <title>Comparative genomics of the social amoebae Dictyostelium discoideum and Dictyostelium purpureum.</title>
        <authorList>
            <consortium name="US DOE Joint Genome Institute (JGI-PGF)"/>
            <person name="Sucgang R."/>
            <person name="Kuo A."/>
            <person name="Tian X."/>
            <person name="Salerno W."/>
            <person name="Parikh A."/>
            <person name="Feasley C.L."/>
            <person name="Dalin E."/>
            <person name="Tu H."/>
            <person name="Huang E."/>
            <person name="Barry K."/>
            <person name="Lindquist E."/>
            <person name="Shapiro H."/>
            <person name="Bruce D."/>
            <person name="Schmutz J."/>
            <person name="Salamov A."/>
            <person name="Fey P."/>
            <person name="Gaudet P."/>
            <person name="Anjard C."/>
            <person name="Babu M.M."/>
            <person name="Basu S."/>
            <person name="Bushmanova Y."/>
            <person name="van der Wel H."/>
            <person name="Katoh-Kurasawa M."/>
            <person name="Dinh C."/>
            <person name="Coutinho P.M."/>
            <person name="Saito T."/>
            <person name="Elias M."/>
            <person name="Schaap P."/>
            <person name="Kay R.R."/>
            <person name="Henrissat B."/>
            <person name="Eichinger L."/>
            <person name="Rivero F."/>
            <person name="Putnam N.H."/>
            <person name="West C.M."/>
            <person name="Loomis W.F."/>
            <person name="Chisholm R.L."/>
            <person name="Shaulsky G."/>
            <person name="Strassmann J.E."/>
            <person name="Queller D.C."/>
            <person name="Kuspa A."/>
            <person name="Grigoriev I.V."/>
        </authorList>
    </citation>
    <scope>NUCLEOTIDE SEQUENCE [LARGE SCALE GENOMIC DNA]</scope>
    <source>
        <strain evidence="12">QSDP1</strain>
    </source>
</reference>
<dbReference type="GeneID" id="10507204"/>
<evidence type="ECO:0000256" key="8">
    <source>
        <dbReference type="ARBA" id="ARBA00024677"/>
    </source>
</evidence>
<proteinExistence type="inferred from homology"/>
<comment type="function">
    <text evidence="8">Molecular chaperone; assists the folding of proteins upon ATP hydrolysis. Known to play a role, in vitro, in the folding of actin and tubulin.</text>
</comment>
<sequence>MNSPVYVLNTAAKRENQREAQQGIFLAVKAISSIIKTCLGPKAMLKMILDPMGTTICTNDGNAILREIDVTHPAAKSMIELSRAQDENVGDGTTSVVILASEILNSSEQFLEKKIHPHYIIKAFRMALDNAIDIVDQYSVPIDLNKKDEVLKVIQSCIGTKFIGKWGSLMCNLALDAVLTVHIQDEDGRSEIDIKRYAKVEKIPGGDISDCRVIKGVMLNKDVTHPKMRRVIKNPRIILLDCSLEYKKGESDTMVDITNEDDFAALLKIEEEYVQRICEDIIKLKPDLVFTEKGVSDLAQHFFVKKGITCLRRLKKSENNRIARISGATIVSRTDELQESDVGTGCGLFEIRKIGDEYFTFLEECKEPKACTILLRGASKDILNEIERNLTDALNVARNIVLDPRLVPGGGAIEMAVSQALSEKSKSIEGLYQLPYKALAQSLEVIPRILGQNCGANTVKLLTELRAKHASNPTENYTFGIDGDKGTIVDMKDLGVWDTHSVKIQTLKTSIENACTLLRVDHISSTSNI</sequence>
<dbReference type="InterPro" id="IPR027409">
    <property type="entry name" value="GroEL-like_apical_dom_sf"/>
</dbReference>
<evidence type="ECO:0000256" key="1">
    <source>
        <dbReference type="ARBA" id="ARBA00004496"/>
    </source>
</evidence>
<dbReference type="KEGG" id="dpp:DICPUDRAFT_51646"/>
<evidence type="ECO:0000313" key="11">
    <source>
        <dbReference type="EMBL" id="EGC28804.1"/>
    </source>
</evidence>
<evidence type="ECO:0000256" key="3">
    <source>
        <dbReference type="ARBA" id="ARBA00017187"/>
    </source>
</evidence>
<dbReference type="Proteomes" id="UP000001064">
    <property type="component" value="Unassembled WGS sequence"/>
</dbReference>
<evidence type="ECO:0000256" key="7">
    <source>
        <dbReference type="ARBA" id="ARBA00023186"/>
    </source>
</evidence>
<dbReference type="Gene3D" id="3.30.260.10">
    <property type="entry name" value="TCP-1-like chaperonin intermediate domain"/>
    <property type="match status" value="1"/>
</dbReference>
<organism evidence="11 12">
    <name type="scientific">Dictyostelium purpureum</name>
    <name type="common">Slime mold</name>
    <dbReference type="NCBI Taxonomy" id="5786"/>
    <lineage>
        <taxon>Eukaryota</taxon>
        <taxon>Amoebozoa</taxon>
        <taxon>Evosea</taxon>
        <taxon>Eumycetozoa</taxon>
        <taxon>Dictyostelia</taxon>
        <taxon>Dictyosteliales</taxon>
        <taxon>Dictyosteliaceae</taxon>
        <taxon>Dictyostelium</taxon>
    </lineage>
</organism>
<dbReference type="Pfam" id="PF00118">
    <property type="entry name" value="Cpn60_TCP1"/>
    <property type="match status" value="1"/>
</dbReference>